<evidence type="ECO:0000259" key="6">
    <source>
        <dbReference type="Pfam" id="PF03330"/>
    </source>
</evidence>
<proteinExistence type="inferred from homology"/>
<dbReference type="HAMAP" id="MF_02071">
    <property type="entry name" value="RlpA"/>
    <property type="match status" value="1"/>
</dbReference>
<evidence type="ECO:0000256" key="4">
    <source>
        <dbReference type="RuleBase" id="RU003495"/>
    </source>
</evidence>
<dbReference type="AlphaFoldDB" id="A0A239FFK4"/>
<organism evidence="7 8">
    <name type="scientific">Noviherbaspirillum humi</name>
    <dbReference type="NCBI Taxonomy" id="1688639"/>
    <lineage>
        <taxon>Bacteria</taxon>
        <taxon>Pseudomonadati</taxon>
        <taxon>Pseudomonadota</taxon>
        <taxon>Betaproteobacteria</taxon>
        <taxon>Burkholderiales</taxon>
        <taxon>Oxalobacteraceae</taxon>
        <taxon>Noviherbaspirillum</taxon>
    </lineage>
</organism>
<keyword evidence="8" id="KW-1185">Reference proteome</keyword>
<keyword evidence="3" id="KW-0732">Signal</keyword>
<dbReference type="RefSeq" id="WP_089398809.1">
    <property type="nucleotide sequence ID" value="NZ_FZOT01000003.1"/>
</dbReference>
<reference evidence="7 8" key="1">
    <citation type="submission" date="2017-06" db="EMBL/GenBank/DDBJ databases">
        <authorList>
            <person name="Kim H.J."/>
            <person name="Triplett B.A."/>
        </authorList>
    </citation>
    <scope>NUCLEOTIDE SEQUENCE [LARGE SCALE GENOMIC DNA]</scope>
    <source>
        <strain evidence="7 8">U15</strain>
    </source>
</reference>
<dbReference type="GO" id="GO:0071555">
    <property type="term" value="P:cell wall organization"/>
    <property type="evidence" value="ECO:0007669"/>
    <property type="project" value="UniProtKB-KW"/>
</dbReference>
<dbReference type="CDD" id="cd22268">
    <property type="entry name" value="DPBB_RlpA-like"/>
    <property type="match status" value="1"/>
</dbReference>
<dbReference type="InterPro" id="IPR034718">
    <property type="entry name" value="RlpA"/>
</dbReference>
<evidence type="ECO:0000313" key="8">
    <source>
        <dbReference type="Proteomes" id="UP000198284"/>
    </source>
</evidence>
<evidence type="ECO:0000256" key="3">
    <source>
        <dbReference type="HAMAP-Rule" id="MF_02071"/>
    </source>
</evidence>
<feature type="region of interest" description="Disordered" evidence="5">
    <location>
        <begin position="30"/>
        <end position="86"/>
    </location>
</feature>
<dbReference type="Pfam" id="PF03330">
    <property type="entry name" value="DPBB_1"/>
    <property type="match status" value="1"/>
</dbReference>
<dbReference type="NCBIfam" id="TIGR00413">
    <property type="entry name" value="rlpA"/>
    <property type="match status" value="1"/>
</dbReference>
<dbReference type="InterPro" id="IPR036908">
    <property type="entry name" value="RlpA-like_sf"/>
</dbReference>
<accession>A0A239FFK4</accession>
<comment type="similarity">
    <text evidence="3 4">Belongs to the RlpA family.</text>
</comment>
<dbReference type="GO" id="GO:0000270">
    <property type="term" value="P:peptidoglycan metabolic process"/>
    <property type="evidence" value="ECO:0007669"/>
    <property type="project" value="UniProtKB-UniRule"/>
</dbReference>
<feature type="signal peptide" evidence="3">
    <location>
        <begin position="1"/>
        <end position="27"/>
    </location>
</feature>
<evidence type="ECO:0000313" key="7">
    <source>
        <dbReference type="EMBL" id="SNS55525.1"/>
    </source>
</evidence>
<dbReference type="InterPro" id="IPR012997">
    <property type="entry name" value="RplA"/>
</dbReference>
<keyword evidence="2 3" id="KW-0961">Cell wall biogenesis/degradation</keyword>
<feature type="region of interest" description="Disordered" evidence="5">
    <location>
        <begin position="167"/>
        <end position="193"/>
    </location>
</feature>
<dbReference type="Proteomes" id="UP000198284">
    <property type="component" value="Unassembled WGS sequence"/>
</dbReference>
<keyword evidence="7" id="KW-0449">Lipoprotein</keyword>
<dbReference type="Gene3D" id="2.40.40.10">
    <property type="entry name" value="RlpA-like domain"/>
    <property type="match status" value="1"/>
</dbReference>
<evidence type="ECO:0000256" key="5">
    <source>
        <dbReference type="SAM" id="MobiDB-lite"/>
    </source>
</evidence>
<dbReference type="GO" id="GO:0008932">
    <property type="term" value="F:lytic endotransglycosylase activity"/>
    <property type="evidence" value="ECO:0007669"/>
    <property type="project" value="UniProtKB-UniRule"/>
</dbReference>
<feature type="domain" description="RlpA-like protein double-psi beta-barrel" evidence="6">
    <location>
        <begin position="75"/>
        <end position="165"/>
    </location>
</feature>
<feature type="compositionally biased region" description="Low complexity" evidence="5">
    <location>
        <begin position="30"/>
        <end position="47"/>
    </location>
</feature>
<name>A0A239FFK4_9BURK</name>
<dbReference type="InterPro" id="IPR009009">
    <property type="entry name" value="RlpA-like_DPBB"/>
</dbReference>
<dbReference type="PANTHER" id="PTHR34183">
    <property type="entry name" value="ENDOLYTIC PEPTIDOGLYCAN TRANSGLYCOSYLASE RLPA"/>
    <property type="match status" value="1"/>
</dbReference>
<dbReference type="PANTHER" id="PTHR34183:SF8">
    <property type="entry name" value="ENDOLYTIC PEPTIDOGLYCAN TRANSGLYCOSYLASE RLPA-RELATED"/>
    <property type="match status" value="1"/>
</dbReference>
<protein>
    <recommendedName>
        <fullName evidence="3">Endolytic peptidoglycan transglycosylase RlpA</fullName>
        <ecNumber evidence="3">4.2.2.-</ecNumber>
    </recommendedName>
</protein>
<gene>
    <name evidence="3" type="primary">rlpA</name>
    <name evidence="7" type="ORF">SAMN06265795_103333</name>
</gene>
<dbReference type="SUPFAM" id="SSF50685">
    <property type="entry name" value="Barwin-like endoglucanases"/>
    <property type="match status" value="1"/>
</dbReference>
<dbReference type="EMBL" id="FZOT01000003">
    <property type="protein sequence ID" value="SNS55525.1"/>
    <property type="molecule type" value="Genomic_DNA"/>
</dbReference>
<comment type="function">
    <text evidence="3">Lytic transglycosylase with a strong preference for naked glycan strands that lack stem peptides.</text>
</comment>
<evidence type="ECO:0000256" key="2">
    <source>
        <dbReference type="ARBA" id="ARBA00023316"/>
    </source>
</evidence>
<dbReference type="EC" id="4.2.2.-" evidence="3"/>
<evidence type="ECO:0000256" key="1">
    <source>
        <dbReference type="ARBA" id="ARBA00023239"/>
    </source>
</evidence>
<sequence precursor="true">MSHPVSTVGVKLATACLACSISLGAAAQSASASAEPASAASASSPAVESRDKPSSKPRTASKSPKKHALDHSGKTQRGKASYYAKRFAGRKMADGTPMNPQADIAASKTLPLGTKAEVKNLENGKSEVVEIRDRGPYVDGRIVDLSPKVAEKLDIVEDGVAPVEVRPIEVPQPDGSVKLGDGARDNGASSSGR</sequence>
<keyword evidence="1 3" id="KW-0456">Lyase</keyword>
<feature type="chain" id="PRO_5013411365" description="Endolytic peptidoglycan transglycosylase RlpA" evidence="3">
    <location>
        <begin position="28"/>
        <end position="193"/>
    </location>
</feature>
<dbReference type="OrthoDB" id="9779128at2"/>